<dbReference type="InterPro" id="IPR000415">
    <property type="entry name" value="Nitroreductase-like"/>
</dbReference>
<dbReference type="PANTHER" id="PTHR43673:SF10">
    <property type="entry name" value="NADH DEHYDROGENASE_NAD(P)H NITROREDUCTASE XCC3605-RELATED"/>
    <property type="match status" value="1"/>
</dbReference>
<dbReference type="Proteomes" id="UP000288079">
    <property type="component" value="Unassembled WGS sequence"/>
</dbReference>
<accession>A0A401LT22</accession>
<evidence type="ECO:0000256" key="2">
    <source>
        <dbReference type="ARBA" id="ARBA00023002"/>
    </source>
</evidence>
<gene>
    <name evidence="3" type="ORF">KGMB02408_16770</name>
</gene>
<evidence type="ECO:0000256" key="1">
    <source>
        <dbReference type="ARBA" id="ARBA00007118"/>
    </source>
</evidence>
<dbReference type="OrthoDB" id="9809288at2"/>
<dbReference type="AlphaFoldDB" id="A0A401LT22"/>
<proteinExistence type="inferred from homology"/>
<dbReference type="SUPFAM" id="SSF55469">
    <property type="entry name" value="FMN-dependent nitroreductase-like"/>
    <property type="match status" value="1"/>
</dbReference>
<organism evidence="3 4">
    <name type="scientific">Bacteroides faecalis</name>
    <dbReference type="NCBI Taxonomy" id="2447885"/>
    <lineage>
        <taxon>Bacteria</taxon>
        <taxon>Pseudomonadati</taxon>
        <taxon>Bacteroidota</taxon>
        <taxon>Bacteroidia</taxon>
        <taxon>Bacteroidales</taxon>
        <taxon>Bacteroidaceae</taxon>
        <taxon>Bacteroides</taxon>
    </lineage>
</organism>
<dbReference type="RefSeq" id="WP_125040871.1">
    <property type="nucleotide sequence ID" value="NZ_BHWB01000004.1"/>
</dbReference>
<dbReference type="GO" id="GO:0016491">
    <property type="term" value="F:oxidoreductase activity"/>
    <property type="evidence" value="ECO:0007669"/>
    <property type="project" value="UniProtKB-KW"/>
</dbReference>
<evidence type="ECO:0000313" key="4">
    <source>
        <dbReference type="Proteomes" id="UP000288079"/>
    </source>
</evidence>
<evidence type="ECO:0000313" key="3">
    <source>
        <dbReference type="EMBL" id="GCB34732.1"/>
    </source>
</evidence>
<comment type="similarity">
    <text evidence="1">Belongs to the nitroreductase family.</text>
</comment>
<dbReference type="PANTHER" id="PTHR43673">
    <property type="entry name" value="NAD(P)H NITROREDUCTASE YDGI-RELATED"/>
    <property type="match status" value="1"/>
</dbReference>
<sequence>MILPHSIKKHLVKIYAKYLRISSVIYISFYHFIRSYKYVSSTNTLNGWKASLRVRCHILEKGLTMPNMRLGFGQSRINDLIDFLNTSKCYEKQEEYVYAIGLLKEYISLHERENFQLPDSFNSKLKEFVLNYSDIESFKQIKMSDSEYFIHFNASFPIFAKSRHSVRDFAGPADISNIIKSVELAKNAPSACNRQAVKCHFFSDYKIVQKILAVHTGNNGFGHLVSQLFILSVDIRMIGVKEYNDAFTNTGIFTMNLCYSLHYYKIASCILNWSVLPKDDRKLRKIVNIPEEETIVLIVVVGEPSKHFDIAVSKRQNIEDFFTIH</sequence>
<dbReference type="CDD" id="cd02062">
    <property type="entry name" value="Nitro_FMN_reductase"/>
    <property type="match status" value="1"/>
</dbReference>
<comment type="caution">
    <text evidence="3">The sequence shown here is derived from an EMBL/GenBank/DDBJ whole genome shotgun (WGS) entry which is preliminary data.</text>
</comment>
<dbReference type="EMBL" id="BHWB01000004">
    <property type="protein sequence ID" value="GCB34732.1"/>
    <property type="molecule type" value="Genomic_DNA"/>
</dbReference>
<protein>
    <submittedName>
        <fullName evidence="3">Uncharacterized protein</fullName>
    </submittedName>
</protein>
<name>A0A401LT22_9BACE</name>
<reference evidence="3 4" key="1">
    <citation type="submission" date="2018-10" db="EMBL/GenBank/DDBJ databases">
        <title>Draft Genome Sequence of Bacteroides sp. KCTC 15687.</title>
        <authorList>
            <person name="Yu S.Y."/>
            <person name="Kim J.S."/>
            <person name="Oh B.S."/>
            <person name="Park S.H."/>
            <person name="Kang S.W."/>
            <person name="Park J.E."/>
            <person name="Choi S.H."/>
            <person name="Han K.I."/>
            <person name="Lee K.C."/>
            <person name="Eom M.K."/>
            <person name="Suh M.K."/>
            <person name="Lee D.H."/>
            <person name="Yoon H."/>
            <person name="Kim B."/>
            <person name="Yang S.J."/>
            <person name="Lee J.S."/>
            <person name="Lee J.H."/>
        </authorList>
    </citation>
    <scope>NUCLEOTIDE SEQUENCE [LARGE SCALE GENOMIC DNA]</scope>
    <source>
        <strain evidence="3 4">KCTC 15687</strain>
    </source>
</reference>
<keyword evidence="4" id="KW-1185">Reference proteome</keyword>
<dbReference type="Gene3D" id="3.40.109.10">
    <property type="entry name" value="NADH Oxidase"/>
    <property type="match status" value="1"/>
</dbReference>
<keyword evidence="2" id="KW-0560">Oxidoreductase</keyword>